<evidence type="ECO:0000313" key="2">
    <source>
        <dbReference type="Proteomes" id="UP000324800"/>
    </source>
</evidence>
<evidence type="ECO:0000313" key="1">
    <source>
        <dbReference type="EMBL" id="KAA6382254.1"/>
    </source>
</evidence>
<sequence>MFDSCTSNKYGGGAYLIAKDRSIVNMNKTASKQANSIFSSCVTSMNITDTETKGGILHLFRDGIKVDIISCERVQQEETNQVSVSSQYDIYGIFVAGCHNVVGSGLTATKVTLYITQSTFIITICYDNVIYLNQTRGRIQSCYFKGRKSTYHDPTLQIDSEEIIDNTWALCPGQSTYYSSTTHGLVYLTKGSYENESDQFEQSQVGAVKVDTADVVMNNISFIEPKLEFEALHDSGQNLVIRVGKSRLEVVDATINGYNEYNYY</sequence>
<reference evidence="1 2" key="1">
    <citation type="submission" date="2019-03" db="EMBL/GenBank/DDBJ databases">
        <title>Single cell metagenomics reveals metabolic interactions within the superorganism composed of flagellate Streblomastix strix and complex community of Bacteroidetes bacteria on its surface.</title>
        <authorList>
            <person name="Treitli S.C."/>
            <person name="Kolisko M."/>
            <person name="Husnik F."/>
            <person name="Keeling P."/>
            <person name="Hampl V."/>
        </authorList>
    </citation>
    <scope>NUCLEOTIDE SEQUENCE [LARGE SCALE GENOMIC DNA]</scope>
    <source>
        <strain evidence="1">ST1C</strain>
    </source>
</reference>
<name>A0A5J4VIH4_9EUKA</name>
<organism evidence="1 2">
    <name type="scientific">Streblomastix strix</name>
    <dbReference type="NCBI Taxonomy" id="222440"/>
    <lineage>
        <taxon>Eukaryota</taxon>
        <taxon>Metamonada</taxon>
        <taxon>Preaxostyla</taxon>
        <taxon>Oxymonadida</taxon>
        <taxon>Streblomastigidae</taxon>
        <taxon>Streblomastix</taxon>
    </lineage>
</organism>
<gene>
    <name evidence="1" type="ORF">EZS28_022219</name>
</gene>
<proteinExistence type="predicted"/>
<dbReference type="AlphaFoldDB" id="A0A5J4VIH4"/>
<dbReference type="Proteomes" id="UP000324800">
    <property type="component" value="Unassembled WGS sequence"/>
</dbReference>
<accession>A0A5J4VIH4</accession>
<protein>
    <submittedName>
        <fullName evidence="1">Uncharacterized protein</fullName>
    </submittedName>
</protein>
<dbReference type="EMBL" id="SNRW01006886">
    <property type="protein sequence ID" value="KAA6382254.1"/>
    <property type="molecule type" value="Genomic_DNA"/>
</dbReference>
<comment type="caution">
    <text evidence="1">The sequence shown here is derived from an EMBL/GenBank/DDBJ whole genome shotgun (WGS) entry which is preliminary data.</text>
</comment>